<evidence type="ECO:0000256" key="1">
    <source>
        <dbReference type="ARBA" id="ARBA00022443"/>
    </source>
</evidence>
<dbReference type="SUPFAM" id="SSF50044">
    <property type="entry name" value="SH3-domain"/>
    <property type="match status" value="1"/>
</dbReference>
<dbReference type="CDD" id="cd00174">
    <property type="entry name" value="SH3"/>
    <property type="match status" value="1"/>
</dbReference>
<name>A0A836HLF2_9TRYP</name>
<protein>
    <recommendedName>
        <fullName evidence="4">SH3 domain-containing protein</fullName>
    </recommendedName>
</protein>
<dbReference type="Proteomes" id="UP000674318">
    <property type="component" value="Unassembled WGS sequence"/>
</dbReference>
<evidence type="ECO:0000313" key="6">
    <source>
        <dbReference type="Proteomes" id="UP000674318"/>
    </source>
</evidence>
<dbReference type="EMBL" id="JAFJZO010000034">
    <property type="protein sequence ID" value="KAG5493764.1"/>
    <property type="molecule type" value="Genomic_DNA"/>
</dbReference>
<proteinExistence type="predicted"/>
<dbReference type="Pfam" id="PF14604">
    <property type="entry name" value="SH3_9"/>
    <property type="match status" value="1"/>
</dbReference>
<sequence>MVQPEQHVVYAIHEYAIPGSGFLPLKAGDIIHVDEEDGSGWWLGTNLRGQQGVFPSTYTLPYVFPPPSEDLVRDMQLILLGKSFGMDVGSGVPLPLEECCEEDVHDDHKYPPPLSLLSKQVDESLLDRETARTQVMRLLSQLMQIRAREREERARDMHQVAARQQEIAARQAALGETRTALEASMRDTAARKSVLLQTGIVPTTGWYERFNHLAVAAAPPSKLLSSEEAWRSTLRDAREVVRHQEEELTRLSTICVQEEEVFARTASSLQARVEWRDRGVSRMLAYWEKKAETVKTAYMAERMDRDAADKMLQLEAAHLGRRLEEGRQQFIETKELYRQLRRQAEGIVVRLQRKDTLDSVSRQIAETDRAIAAHQQRQPRRSAALT</sequence>
<organism evidence="5 6">
    <name type="scientific">Porcisia hertigi</name>
    <dbReference type="NCBI Taxonomy" id="2761500"/>
    <lineage>
        <taxon>Eukaryota</taxon>
        <taxon>Discoba</taxon>
        <taxon>Euglenozoa</taxon>
        <taxon>Kinetoplastea</taxon>
        <taxon>Metakinetoplastina</taxon>
        <taxon>Trypanosomatida</taxon>
        <taxon>Trypanosomatidae</taxon>
        <taxon>Leishmaniinae</taxon>
        <taxon>Porcisia</taxon>
    </lineage>
</organism>
<reference evidence="5 6" key="1">
    <citation type="submission" date="2021-02" db="EMBL/GenBank/DDBJ databases">
        <title>Porcisia hertigi Genome sequencing and assembly.</title>
        <authorList>
            <person name="Almutairi H."/>
            <person name="Gatherer D."/>
        </authorList>
    </citation>
    <scope>NUCLEOTIDE SEQUENCE [LARGE SCALE GENOMIC DNA]</scope>
    <source>
        <strain evidence="5 6">C119</strain>
    </source>
</reference>
<keyword evidence="6" id="KW-1185">Reference proteome</keyword>
<evidence type="ECO:0000256" key="3">
    <source>
        <dbReference type="SAM" id="Coils"/>
    </source>
</evidence>
<evidence type="ECO:0000259" key="4">
    <source>
        <dbReference type="PROSITE" id="PS50002"/>
    </source>
</evidence>
<keyword evidence="1 2" id="KW-0728">SH3 domain</keyword>
<dbReference type="GeneID" id="94287719"/>
<dbReference type="Gene3D" id="2.30.30.40">
    <property type="entry name" value="SH3 Domains"/>
    <property type="match status" value="1"/>
</dbReference>
<dbReference type="SMART" id="SM00326">
    <property type="entry name" value="SH3"/>
    <property type="match status" value="1"/>
</dbReference>
<gene>
    <name evidence="5" type="ORF">JKF63_01596</name>
</gene>
<feature type="domain" description="SH3" evidence="4">
    <location>
        <begin position="4"/>
        <end position="64"/>
    </location>
</feature>
<evidence type="ECO:0000256" key="2">
    <source>
        <dbReference type="PROSITE-ProRule" id="PRU00192"/>
    </source>
</evidence>
<accession>A0A836HLF2</accession>
<dbReference type="PROSITE" id="PS50002">
    <property type="entry name" value="SH3"/>
    <property type="match status" value="1"/>
</dbReference>
<dbReference type="InterPro" id="IPR036028">
    <property type="entry name" value="SH3-like_dom_sf"/>
</dbReference>
<dbReference type="AlphaFoldDB" id="A0A836HLF2"/>
<dbReference type="KEGG" id="phet:94287719"/>
<keyword evidence="3" id="KW-0175">Coiled coil</keyword>
<feature type="coiled-coil region" evidence="3">
    <location>
        <begin position="323"/>
        <end position="377"/>
    </location>
</feature>
<dbReference type="OrthoDB" id="10255964at2759"/>
<comment type="caution">
    <text evidence="5">The sequence shown here is derived from an EMBL/GenBank/DDBJ whole genome shotgun (WGS) entry which is preliminary data.</text>
</comment>
<dbReference type="InterPro" id="IPR001452">
    <property type="entry name" value="SH3_domain"/>
</dbReference>
<dbReference type="RefSeq" id="XP_067753799.1">
    <property type="nucleotide sequence ID" value="XM_067897642.1"/>
</dbReference>
<evidence type="ECO:0000313" key="5">
    <source>
        <dbReference type="EMBL" id="KAG5493764.1"/>
    </source>
</evidence>